<accession>A0A853CXB8</accession>
<evidence type="ECO:0000313" key="3">
    <source>
        <dbReference type="EMBL" id="NYJ24001.1"/>
    </source>
</evidence>
<comment type="caution">
    <text evidence="3">The sequence shown here is derived from an EMBL/GenBank/DDBJ whole genome shotgun (WGS) entry which is preliminary data.</text>
</comment>
<sequence>MPQQVLADPPRSLNRKQVYRRRRIVVFGVGGVLLLAVLYVFASIVTPVPATAAVTEPQKPLTQAAAQLNWPGYGSAAITAPDYPGATEYHGSDASMPIASMTKTITALVVLQAKPLDGNADGPSISFTQKDVDIWHEVVADGGSWAPVQAGTSMTEKQALTAMLLPSANNYAISLANWAYGSTGAYLKAANGWLKDKGFTGTKVVTPDGLDPGNVSTTKDLIGLGKLVLASPALSAIVSQKSATLPGAGAQDNTNALLGVDGVDGIKTGNTDQAGFCLLFSAQVPVGTEKVRVLGVVLGAPDHDTLWAGVSGLLTSMQAGFHEVTAATSGEVFGSYTTKWGAASNVVATSGQSFVVWSDTPVTVDLTTQRLQSGFKGDIVGRISFTVNGDTKTVDLALAKDVPDPGFGWRLAHPGGLGT</sequence>
<proteinExistence type="predicted"/>
<dbReference type="Gene3D" id="3.40.710.10">
    <property type="entry name" value="DD-peptidase/beta-lactamase superfamily"/>
    <property type="match status" value="1"/>
</dbReference>
<gene>
    <name evidence="3" type="ORF">HNR13_002288</name>
</gene>
<keyword evidence="3" id="KW-0645">Protease</keyword>
<dbReference type="InterPro" id="IPR012338">
    <property type="entry name" value="Beta-lactam/transpept-like"/>
</dbReference>
<keyword evidence="1" id="KW-0472">Membrane</keyword>
<dbReference type="AlphaFoldDB" id="A0A853CXB8"/>
<evidence type="ECO:0000256" key="1">
    <source>
        <dbReference type="SAM" id="Phobius"/>
    </source>
</evidence>
<dbReference type="EMBL" id="JACCFL010000001">
    <property type="protein sequence ID" value="NYJ24001.1"/>
    <property type="molecule type" value="Genomic_DNA"/>
</dbReference>
<organism evidence="3 4">
    <name type="scientific">Leifsonia shinshuensis</name>
    <dbReference type="NCBI Taxonomy" id="150026"/>
    <lineage>
        <taxon>Bacteria</taxon>
        <taxon>Bacillati</taxon>
        <taxon>Actinomycetota</taxon>
        <taxon>Actinomycetes</taxon>
        <taxon>Micrococcales</taxon>
        <taxon>Microbacteriaceae</taxon>
        <taxon>Leifsonia</taxon>
    </lineage>
</organism>
<dbReference type="SUPFAM" id="SSF56601">
    <property type="entry name" value="beta-lactamase/transpeptidase-like"/>
    <property type="match status" value="1"/>
</dbReference>
<dbReference type="RefSeq" id="WP_343063531.1">
    <property type="nucleotide sequence ID" value="NZ_BAABEH010000001.1"/>
</dbReference>
<dbReference type="Pfam" id="PF00768">
    <property type="entry name" value="Peptidase_S11"/>
    <property type="match status" value="1"/>
</dbReference>
<keyword evidence="3" id="KW-0121">Carboxypeptidase</keyword>
<evidence type="ECO:0000313" key="4">
    <source>
        <dbReference type="Proteomes" id="UP000578352"/>
    </source>
</evidence>
<feature type="transmembrane region" description="Helical" evidence="1">
    <location>
        <begin position="24"/>
        <end position="42"/>
    </location>
</feature>
<reference evidence="3 4" key="1">
    <citation type="submission" date="2020-07" db="EMBL/GenBank/DDBJ databases">
        <title>Sequencing the genomes of 1000 actinobacteria strains.</title>
        <authorList>
            <person name="Klenk H.-P."/>
        </authorList>
    </citation>
    <scope>NUCLEOTIDE SEQUENCE [LARGE SCALE GENOMIC DNA]</scope>
    <source>
        <strain evidence="3 4">DSM 15165</strain>
    </source>
</reference>
<evidence type="ECO:0000259" key="2">
    <source>
        <dbReference type="Pfam" id="PF00768"/>
    </source>
</evidence>
<dbReference type="Proteomes" id="UP000578352">
    <property type="component" value="Unassembled WGS sequence"/>
</dbReference>
<keyword evidence="3" id="KW-0378">Hydrolase</keyword>
<keyword evidence="1" id="KW-0812">Transmembrane</keyword>
<keyword evidence="1" id="KW-1133">Transmembrane helix</keyword>
<dbReference type="GO" id="GO:0009002">
    <property type="term" value="F:serine-type D-Ala-D-Ala carboxypeptidase activity"/>
    <property type="evidence" value="ECO:0007669"/>
    <property type="project" value="UniProtKB-EC"/>
</dbReference>
<dbReference type="GO" id="GO:0006508">
    <property type="term" value="P:proteolysis"/>
    <property type="evidence" value="ECO:0007669"/>
    <property type="project" value="InterPro"/>
</dbReference>
<protein>
    <submittedName>
        <fullName evidence="3">D-alanyl-D-alanine carboxypeptidase (Penicillin-binding protein 5/6)</fullName>
        <ecNumber evidence="3">3.4.16.4</ecNumber>
    </submittedName>
</protein>
<name>A0A853CXB8_9MICO</name>
<dbReference type="InterPro" id="IPR001967">
    <property type="entry name" value="Peptidase_S11_N"/>
</dbReference>
<dbReference type="EC" id="3.4.16.4" evidence="3"/>
<feature type="domain" description="Peptidase S11 D-alanyl-D-alanine carboxypeptidase A N-terminal" evidence="2">
    <location>
        <begin position="92"/>
        <end position="301"/>
    </location>
</feature>